<dbReference type="AlphaFoldDB" id="G9ZBC7"/>
<comment type="caution">
    <text evidence="1">The sequence shown here is derived from an EMBL/GenBank/DDBJ whole genome shotgun (WGS) entry which is preliminary data.</text>
</comment>
<name>G9ZBC7_9GAMM</name>
<dbReference type="HOGENOM" id="CLU_3213987_0_0_6"/>
<proteinExistence type="predicted"/>
<sequence length="44" mass="4943">MFIPLGKPGIYAAWRRFIMSAGCLKKPKMALPLSVIQIRNLPQS</sequence>
<evidence type="ECO:0000313" key="2">
    <source>
        <dbReference type="Proteomes" id="UP000004750"/>
    </source>
</evidence>
<evidence type="ECO:0000313" key="1">
    <source>
        <dbReference type="EMBL" id="EHM56144.1"/>
    </source>
</evidence>
<reference evidence="1 2" key="1">
    <citation type="submission" date="2011-08" db="EMBL/GenBank/DDBJ databases">
        <authorList>
            <person name="Weinstock G."/>
            <person name="Sodergren E."/>
            <person name="Clifton S."/>
            <person name="Fulton L."/>
            <person name="Fulton B."/>
            <person name="Courtney L."/>
            <person name="Fronick C."/>
            <person name="Harrison M."/>
            <person name="Strong C."/>
            <person name="Farmer C."/>
            <person name="Delahaunty K."/>
            <person name="Markovic C."/>
            <person name="Hall O."/>
            <person name="Minx P."/>
            <person name="Tomlinson C."/>
            <person name="Mitreva M."/>
            <person name="Hou S."/>
            <person name="Chen J."/>
            <person name="Wollam A."/>
            <person name="Pepin K.H."/>
            <person name="Johnson M."/>
            <person name="Bhonagiri V."/>
            <person name="Zhang X."/>
            <person name="Suruliraj S."/>
            <person name="Warren W."/>
            <person name="Chinwalla A."/>
            <person name="Mardis E.R."/>
            <person name="Wilson R.K."/>
        </authorList>
    </citation>
    <scope>NUCLEOTIDE SEQUENCE [LARGE SCALE GENOMIC DNA]</scope>
    <source>
        <strain evidence="1 2">F0432</strain>
    </source>
</reference>
<protein>
    <submittedName>
        <fullName evidence="1">Uncharacterized protein</fullName>
    </submittedName>
</protein>
<dbReference type="EMBL" id="AGCM01000003">
    <property type="protein sequence ID" value="EHM56144.1"/>
    <property type="molecule type" value="Genomic_DNA"/>
</dbReference>
<accession>G9ZBC7</accession>
<dbReference type="STRING" id="797473.HMPREF9080_00050"/>
<dbReference type="Proteomes" id="UP000004750">
    <property type="component" value="Unassembled WGS sequence"/>
</dbReference>
<organism evidence="1 2">
    <name type="scientific">Cardiobacterium valvarum F0432</name>
    <dbReference type="NCBI Taxonomy" id="797473"/>
    <lineage>
        <taxon>Bacteria</taxon>
        <taxon>Pseudomonadati</taxon>
        <taxon>Pseudomonadota</taxon>
        <taxon>Gammaproteobacteria</taxon>
        <taxon>Cardiobacteriales</taxon>
        <taxon>Cardiobacteriaceae</taxon>
        <taxon>Cardiobacterium</taxon>
    </lineage>
</organism>
<gene>
    <name evidence="1" type="ORF">HMPREF9080_00050</name>
</gene>